<feature type="compositionally biased region" description="Polar residues" evidence="1">
    <location>
        <begin position="371"/>
        <end position="382"/>
    </location>
</feature>
<feature type="transmembrane region" description="Helical" evidence="2">
    <location>
        <begin position="209"/>
        <end position="230"/>
    </location>
</feature>
<feature type="compositionally biased region" description="Basic and acidic residues" evidence="1">
    <location>
        <begin position="361"/>
        <end position="370"/>
    </location>
</feature>
<gene>
    <name evidence="4" type="ORF">NA57DRAFT_82313</name>
</gene>
<evidence type="ECO:0000313" key="5">
    <source>
        <dbReference type="Proteomes" id="UP000799772"/>
    </source>
</evidence>
<organism evidence="4 5">
    <name type="scientific">Rhizodiscina lignyota</name>
    <dbReference type="NCBI Taxonomy" id="1504668"/>
    <lineage>
        <taxon>Eukaryota</taxon>
        <taxon>Fungi</taxon>
        <taxon>Dikarya</taxon>
        <taxon>Ascomycota</taxon>
        <taxon>Pezizomycotina</taxon>
        <taxon>Dothideomycetes</taxon>
        <taxon>Pleosporomycetidae</taxon>
        <taxon>Aulographales</taxon>
        <taxon>Rhizodiscinaceae</taxon>
        <taxon>Rhizodiscina</taxon>
    </lineage>
</organism>
<evidence type="ECO:0000256" key="1">
    <source>
        <dbReference type="SAM" id="MobiDB-lite"/>
    </source>
</evidence>
<evidence type="ECO:0000313" key="4">
    <source>
        <dbReference type="EMBL" id="KAF2092458.1"/>
    </source>
</evidence>
<dbReference type="PANTHER" id="PTHR38794:SF3">
    <property type="entry name" value="INTEGRAL MEMBRANE PROTEIN"/>
    <property type="match status" value="1"/>
</dbReference>
<dbReference type="Pfam" id="PF20684">
    <property type="entry name" value="Fung_rhodopsin"/>
    <property type="match status" value="1"/>
</dbReference>
<protein>
    <recommendedName>
        <fullName evidence="3">Rhodopsin domain-containing protein</fullName>
    </recommendedName>
</protein>
<name>A0A9P4M0G9_9PEZI</name>
<dbReference type="OrthoDB" id="3918601at2759"/>
<evidence type="ECO:0000256" key="2">
    <source>
        <dbReference type="SAM" id="Phobius"/>
    </source>
</evidence>
<keyword evidence="5" id="KW-1185">Reference proteome</keyword>
<accession>A0A9P4M0G9</accession>
<reference evidence="4" key="1">
    <citation type="journal article" date="2020" name="Stud. Mycol.">
        <title>101 Dothideomycetes genomes: a test case for predicting lifestyles and emergence of pathogens.</title>
        <authorList>
            <person name="Haridas S."/>
            <person name="Albert R."/>
            <person name="Binder M."/>
            <person name="Bloem J."/>
            <person name="Labutti K."/>
            <person name="Salamov A."/>
            <person name="Andreopoulos B."/>
            <person name="Baker S."/>
            <person name="Barry K."/>
            <person name="Bills G."/>
            <person name="Bluhm B."/>
            <person name="Cannon C."/>
            <person name="Castanera R."/>
            <person name="Culley D."/>
            <person name="Daum C."/>
            <person name="Ezra D."/>
            <person name="Gonzalez J."/>
            <person name="Henrissat B."/>
            <person name="Kuo A."/>
            <person name="Liang C."/>
            <person name="Lipzen A."/>
            <person name="Lutzoni F."/>
            <person name="Magnuson J."/>
            <person name="Mondo S."/>
            <person name="Nolan M."/>
            <person name="Ohm R."/>
            <person name="Pangilinan J."/>
            <person name="Park H.-J."/>
            <person name="Ramirez L."/>
            <person name="Alfaro M."/>
            <person name="Sun H."/>
            <person name="Tritt A."/>
            <person name="Yoshinaga Y."/>
            <person name="Zwiers L.-H."/>
            <person name="Turgeon B."/>
            <person name="Goodwin S."/>
            <person name="Spatafora J."/>
            <person name="Crous P."/>
            <person name="Grigoriev I."/>
        </authorList>
    </citation>
    <scope>NUCLEOTIDE SEQUENCE</scope>
    <source>
        <strain evidence="4">CBS 133067</strain>
    </source>
</reference>
<dbReference type="Proteomes" id="UP000799772">
    <property type="component" value="Unassembled WGS sequence"/>
</dbReference>
<keyword evidence="2" id="KW-0472">Membrane</keyword>
<keyword evidence="2" id="KW-1133">Transmembrane helix</keyword>
<evidence type="ECO:0000259" key="3">
    <source>
        <dbReference type="Pfam" id="PF20684"/>
    </source>
</evidence>
<feature type="transmembrane region" description="Helical" evidence="2">
    <location>
        <begin position="52"/>
        <end position="72"/>
    </location>
</feature>
<feature type="transmembrane region" description="Helical" evidence="2">
    <location>
        <begin position="130"/>
        <end position="152"/>
    </location>
</feature>
<comment type="caution">
    <text evidence="4">The sequence shown here is derived from an EMBL/GenBank/DDBJ whole genome shotgun (WGS) entry which is preliminary data.</text>
</comment>
<dbReference type="InterPro" id="IPR049326">
    <property type="entry name" value="Rhodopsin_dom_fungi"/>
</dbReference>
<dbReference type="PANTHER" id="PTHR38794">
    <property type="entry name" value="INTEGRAL MEMBRANE PROTEIN"/>
    <property type="match status" value="1"/>
</dbReference>
<feature type="transmembrane region" description="Helical" evidence="2">
    <location>
        <begin position="172"/>
        <end position="197"/>
    </location>
</feature>
<dbReference type="AlphaFoldDB" id="A0A9P4M0G9"/>
<sequence>MSAAPHHSFLTPDDHGPAVTVFAVALACLSASAALVRLWISVYCRIAFRLDDALAFLAFIAILAYTGTLKAAEHYGLGRHMNTLSPTDIAGFFKFMYASHLLGLSVSTTLSKASLVALYKRILSERGGRVSHVSLLCMVAAYGLFSIFALAFQCQLPTPWRFVPSNCPTHGYLFYPVIILNIATDLVLAFWIVPGVWSLEMSQKHRLTVIGLFAARAFSVCVVGIFQMIVTAKAIHQTDQSWQWVEAMILECAVVNLSFVATTLPRIHSYLAGLQAGLLSIGVTDEECRNYSLQRAAEPYAGTSANSKSTANSRSLATSQGIATNANIEVPLKLVPDHVVHNYSRTTHVYGPESASYPGDTHSHDDRRTSTADGQNDCESSQASLRRNVVYEMHEFTIVAEHTRSPYRGTGVV</sequence>
<feature type="transmembrane region" description="Helical" evidence="2">
    <location>
        <begin position="92"/>
        <end position="118"/>
    </location>
</feature>
<feature type="region of interest" description="Disordered" evidence="1">
    <location>
        <begin position="349"/>
        <end position="382"/>
    </location>
</feature>
<keyword evidence="2" id="KW-0812">Transmembrane</keyword>
<feature type="domain" description="Rhodopsin" evidence="3">
    <location>
        <begin position="36"/>
        <end position="271"/>
    </location>
</feature>
<proteinExistence type="predicted"/>
<feature type="transmembrane region" description="Helical" evidence="2">
    <location>
        <begin position="20"/>
        <end position="40"/>
    </location>
</feature>
<dbReference type="EMBL" id="ML978146">
    <property type="protein sequence ID" value="KAF2092458.1"/>
    <property type="molecule type" value="Genomic_DNA"/>
</dbReference>